<proteinExistence type="predicted"/>
<dbReference type="SUPFAM" id="SSF48403">
    <property type="entry name" value="Ankyrin repeat"/>
    <property type="match status" value="1"/>
</dbReference>
<keyword evidence="1" id="KW-0677">Repeat</keyword>
<dbReference type="AlphaFoldDB" id="A0AAD9Z9C6"/>
<evidence type="ECO:0000313" key="4">
    <source>
        <dbReference type="EMBL" id="KAK3173361.1"/>
    </source>
</evidence>
<keyword evidence="2 3" id="KW-0040">ANK repeat</keyword>
<keyword evidence="5" id="KW-1185">Reference proteome</keyword>
<dbReference type="SMART" id="SM00248">
    <property type="entry name" value="ANK"/>
    <property type="match status" value="3"/>
</dbReference>
<feature type="repeat" description="ANK" evidence="3">
    <location>
        <begin position="227"/>
        <end position="259"/>
    </location>
</feature>
<dbReference type="Pfam" id="PF00023">
    <property type="entry name" value="Ank"/>
    <property type="match status" value="2"/>
</dbReference>
<dbReference type="Gene3D" id="1.25.40.20">
    <property type="entry name" value="Ankyrin repeat-containing domain"/>
    <property type="match status" value="1"/>
</dbReference>
<evidence type="ECO:0008006" key="6">
    <source>
        <dbReference type="Google" id="ProtNLM"/>
    </source>
</evidence>
<dbReference type="Proteomes" id="UP001276659">
    <property type="component" value="Unassembled WGS sequence"/>
</dbReference>
<evidence type="ECO:0000256" key="2">
    <source>
        <dbReference type="ARBA" id="ARBA00023043"/>
    </source>
</evidence>
<name>A0AAD9Z9C6_9LECA</name>
<protein>
    <recommendedName>
        <fullName evidence="6">Ankyrin</fullName>
    </recommendedName>
</protein>
<evidence type="ECO:0000313" key="5">
    <source>
        <dbReference type="Proteomes" id="UP001276659"/>
    </source>
</evidence>
<evidence type="ECO:0000256" key="1">
    <source>
        <dbReference type="ARBA" id="ARBA00022737"/>
    </source>
</evidence>
<dbReference type="InterPro" id="IPR036770">
    <property type="entry name" value="Ankyrin_rpt-contain_sf"/>
</dbReference>
<reference evidence="4" key="1">
    <citation type="submission" date="2022-11" db="EMBL/GenBank/DDBJ databases">
        <title>Chromosomal genome sequence assembly and mating type (MAT) locus characterization of the leprose asexual lichenized fungus Lepraria neglecta (Nyl.) Erichsen.</title>
        <authorList>
            <person name="Allen J.L."/>
            <person name="Pfeffer B."/>
        </authorList>
    </citation>
    <scope>NUCLEOTIDE SEQUENCE</scope>
    <source>
        <strain evidence="4">Allen 5258</strain>
    </source>
</reference>
<dbReference type="EMBL" id="JASNWA010000007">
    <property type="protein sequence ID" value="KAK3173361.1"/>
    <property type="molecule type" value="Genomic_DNA"/>
</dbReference>
<gene>
    <name evidence="4" type="ORF">OEA41_006690</name>
</gene>
<dbReference type="InterPro" id="IPR002110">
    <property type="entry name" value="Ankyrin_rpt"/>
</dbReference>
<dbReference type="PROSITE" id="PS50088">
    <property type="entry name" value="ANK_REPEAT"/>
    <property type="match status" value="1"/>
</dbReference>
<organism evidence="4 5">
    <name type="scientific">Lepraria neglecta</name>
    <dbReference type="NCBI Taxonomy" id="209136"/>
    <lineage>
        <taxon>Eukaryota</taxon>
        <taxon>Fungi</taxon>
        <taxon>Dikarya</taxon>
        <taxon>Ascomycota</taxon>
        <taxon>Pezizomycotina</taxon>
        <taxon>Lecanoromycetes</taxon>
        <taxon>OSLEUM clade</taxon>
        <taxon>Lecanoromycetidae</taxon>
        <taxon>Lecanorales</taxon>
        <taxon>Lecanorineae</taxon>
        <taxon>Stereocaulaceae</taxon>
        <taxon>Lepraria</taxon>
    </lineage>
</organism>
<accession>A0AAD9Z9C6</accession>
<evidence type="ECO:0000256" key="3">
    <source>
        <dbReference type="PROSITE-ProRule" id="PRU00023"/>
    </source>
</evidence>
<dbReference type="PROSITE" id="PS50297">
    <property type="entry name" value="ANK_REP_REGION"/>
    <property type="match status" value="1"/>
</dbReference>
<dbReference type="PANTHER" id="PTHR24198">
    <property type="entry name" value="ANKYRIN REPEAT AND PROTEIN KINASE DOMAIN-CONTAINING PROTEIN"/>
    <property type="match status" value="1"/>
</dbReference>
<sequence length="273" mass="29879">MGSTDRILNTSSQREALLEACSNGDMSKLQELLRISQGPGQDHTSQPPAPLESSLTDAMLAKATQDNHPYTVRYILTLLPETEISEETVRWALLSSSIEMYKTLFTHNPNIIHITIYDGRETQLGKALSLPASPEYIEFLISCGLRPSNDRLDMSELCLACGRWQTRSVELCMILLQYGASLLHSGALAVASKNGLMDVVSWLLAQNADVNDVVTNAAMITHPCKGHPWPALHAAIESGQVEVVRLLLDRGADPELLDEKRRTAFAVAEAVGS</sequence>
<comment type="caution">
    <text evidence="4">The sequence shown here is derived from an EMBL/GenBank/DDBJ whole genome shotgun (WGS) entry which is preliminary data.</text>
</comment>
<dbReference type="PANTHER" id="PTHR24198:SF165">
    <property type="entry name" value="ANKYRIN REPEAT-CONTAINING PROTEIN-RELATED"/>
    <property type="match status" value="1"/>
</dbReference>